<dbReference type="InterPro" id="IPR050150">
    <property type="entry name" value="IgV_Light_Chain"/>
</dbReference>
<feature type="domain" description="Ig-like" evidence="3">
    <location>
        <begin position="28"/>
        <end position="142"/>
    </location>
</feature>
<dbReference type="AlphaFoldDB" id="A0A2K5UMM8"/>
<dbReference type="InterPro" id="IPR013106">
    <property type="entry name" value="Ig_V-set"/>
</dbReference>
<dbReference type="STRING" id="9541.ENSMFAP00000013668"/>
<dbReference type="FunFam" id="2.60.40.10:FF:001713">
    <property type="entry name" value="Immunoglobulin lambda variable 3-19"/>
    <property type="match status" value="1"/>
</dbReference>
<dbReference type="SMART" id="SM00406">
    <property type="entry name" value="IGv"/>
    <property type="match status" value="1"/>
</dbReference>
<dbReference type="Ensembl" id="ENSMFAT00000063835.2">
    <property type="protein sequence ID" value="ENSMFAP00000013668.2"/>
    <property type="gene ID" value="ENSMFAG00000029556.2"/>
</dbReference>
<organism evidence="4 5">
    <name type="scientific">Macaca fascicularis</name>
    <name type="common">Crab-eating macaque</name>
    <name type="synonym">Cynomolgus monkey</name>
    <dbReference type="NCBI Taxonomy" id="9541"/>
    <lineage>
        <taxon>Eukaryota</taxon>
        <taxon>Metazoa</taxon>
        <taxon>Chordata</taxon>
        <taxon>Craniata</taxon>
        <taxon>Vertebrata</taxon>
        <taxon>Euteleostomi</taxon>
        <taxon>Mammalia</taxon>
        <taxon>Eutheria</taxon>
        <taxon>Euarchontoglires</taxon>
        <taxon>Primates</taxon>
        <taxon>Haplorrhini</taxon>
        <taxon>Catarrhini</taxon>
        <taxon>Cercopithecidae</taxon>
        <taxon>Cercopithecinae</taxon>
        <taxon>Macaca</taxon>
    </lineage>
</organism>
<protein>
    <recommendedName>
        <fullName evidence="3">Ig-like domain-containing protein</fullName>
    </recommendedName>
</protein>
<feature type="compositionally biased region" description="Polar residues" evidence="2">
    <location>
        <begin position="175"/>
        <end position="184"/>
    </location>
</feature>
<keyword evidence="5" id="KW-1185">Reference proteome</keyword>
<dbReference type="GO" id="GO:0005576">
    <property type="term" value="C:extracellular region"/>
    <property type="evidence" value="ECO:0007669"/>
    <property type="project" value="UniProtKB-ARBA"/>
</dbReference>
<evidence type="ECO:0000313" key="4">
    <source>
        <dbReference type="Ensembl" id="ENSMFAP00000013668.2"/>
    </source>
</evidence>
<proteinExistence type="predicted"/>
<dbReference type="Pfam" id="PF07686">
    <property type="entry name" value="V-set"/>
    <property type="match status" value="1"/>
</dbReference>
<sequence>MIREDWRFPLAVGSEAELWGVSTMAWTPLWLTLLSLCTGSVVSSELTQDPAVSVALGQTVRITCQGDSLRSYYASWYQQKPGQAPVLVIYGNNNRPSGIPERFSGSSSGNTASLTITGAQVEDEADYYCDSWDSSGTHPTVTQTDGEVRQKPFTICVTLSLQSQQDCEQSHKHSWPSSPGSETSRLPFPPSLQVGSAEGVSG</sequence>
<dbReference type="VEuPathDB" id="HostDB:ENSMFAG00000029556"/>
<dbReference type="Proteomes" id="UP000233100">
    <property type="component" value="Chromosome 10"/>
</dbReference>
<feature type="region of interest" description="Disordered" evidence="2">
    <location>
        <begin position="167"/>
        <end position="202"/>
    </location>
</feature>
<accession>A0A2K5UMM8</accession>
<dbReference type="SMART" id="SM00409">
    <property type="entry name" value="IG"/>
    <property type="match status" value="1"/>
</dbReference>
<dbReference type="InterPro" id="IPR013783">
    <property type="entry name" value="Ig-like_fold"/>
</dbReference>
<evidence type="ECO:0000259" key="3">
    <source>
        <dbReference type="PROSITE" id="PS50835"/>
    </source>
</evidence>
<dbReference type="InterPro" id="IPR003599">
    <property type="entry name" value="Ig_sub"/>
</dbReference>
<dbReference type="InterPro" id="IPR036179">
    <property type="entry name" value="Ig-like_dom_sf"/>
</dbReference>
<reference evidence="4 5" key="1">
    <citation type="submission" date="2013-03" db="EMBL/GenBank/DDBJ databases">
        <authorList>
            <person name="Warren W."/>
            <person name="Wilson R.K."/>
        </authorList>
    </citation>
    <scope>NUCLEOTIDE SEQUENCE</scope>
</reference>
<dbReference type="GeneTree" id="ENSGT00940000153120"/>
<dbReference type="InterPro" id="IPR007110">
    <property type="entry name" value="Ig-like_dom"/>
</dbReference>
<reference evidence="4" key="3">
    <citation type="submission" date="2025-09" db="UniProtKB">
        <authorList>
            <consortium name="Ensembl"/>
        </authorList>
    </citation>
    <scope>IDENTIFICATION</scope>
</reference>
<evidence type="ECO:0000313" key="5">
    <source>
        <dbReference type="Proteomes" id="UP000233100"/>
    </source>
</evidence>
<dbReference type="Gene3D" id="2.60.40.10">
    <property type="entry name" value="Immunoglobulins"/>
    <property type="match status" value="1"/>
</dbReference>
<dbReference type="SUPFAM" id="SSF48726">
    <property type="entry name" value="Immunoglobulin"/>
    <property type="match status" value="1"/>
</dbReference>
<reference evidence="4" key="2">
    <citation type="submission" date="2025-08" db="UniProtKB">
        <authorList>
            <consortium name="Ensembl"/>
        </authorList>
    </citation>
    <scope>IDENTIFICATION</scope>
</reference>
<dbReference type="PROSITE" id="PS50835">
    <property type="entry name" value="IG_LIKE"/>
    <property type="match status" value="1"/>
</dbReference>
<evidence type="ECO:0000256" key="2">
    <source>
        <dbReference type="SAM" id="MobiDB-lite"/>
    </source>
</evidence>
<evidence type="ECO:0000256" key="1">
    <source>
        <dbReference type="ARBA" id="ARBA00023319"/>
    </source>
</evidence>
<dbReference type="PANTHER" id="PTHR23267">
    <property type="entry name" value="IMMUNOGLOBULIN LIGHT CHAIN"/>
    <property type="match status" value="1"/>
</dbReference>
<name>A0A2K5UMM8_MACFA</name>
<keyword evidence="1" id="KW-0393">Immunoglobulin domain</keyword>
<dbReference type="Bgee" id="ENSMFAG00000029556">
    <property type="expression patterns" value="Expressed in colon and 4 other cell types or tissues"/>
</dbReference>